<keyword evidence="2" id="KW-1185">Reference proteome</keyword>
<evidence type="ECO:0008006" key="3">
    <source>
        <dbReference type="Google" id="ProtNLM"/>
    </source>
</evidence>
<organism evidence="1 2">
    <name type="scientific">Flavobacterium johnsoniae</name>
    <name type="common">Cytophaga johnsonae</name>
    <dbReference type="NCBI Taxonomy" id="986"/>
    <lineage>
        <taxon>Bacteria</taxon>
        <taxon>Pseudomonadati</taxon>
        <taxon>Bacteroidota</taxon>
        <taxon>Flavobacteriia</taxon>
        <taxon>Flavobacteriales</taxon>
        <taxon>Flavobacteriaceae</taxon>
        <taxon>Flavobacterium</taxon>
    </lineage>
</organism>
<dbReference type="OrthoDB" id="1360980at2"/>
<dbReference type="AlphaFoldDB" id="A0A1J7BS40"/>
<sequence length="107" mass="12734">MKNSYIFLILLFCSCTNNKKFDGYVYDYATEKPIQNVFVDVNGNTRKTDSTGYFCVKLKPNLPSIIYFKKEGYFSKKIYRKPDSLGRYSKGKTHWNRIYLYNKESEF</sequence>
<proteinExistence type="predicted"/>
<protein>
    <recommendedName>
        <fullName evidence="3">Carboxypeptidase regulatory-like domain-containing protein</fullName>
    </recommendedName>
</protein>
<evidence type="ECO:0000313" key="2">
    <source>
        <dbReference type="Proteomes" id="UP000182826"/>
    </source>
</evidence>
<evidence type="ECO:0000313" key="1">
    <source>
        <dbReference type="EMBL" id="OIV41510.1"/>
    </source>
</evidence>
<dbReference type="PROSITE" id="PS51257">
    <property type="entry name" value="PROKAR_LIPOPROTEIN"/>
    <property type="match status" value="1"/>
</dbReference>
<comment type="caution">
    <text evidence="1">The sequence shown here is derived from an EMBL/GenBank/DDBJ whole genome shotgun (WGS) entry which is preliminary data.</text>
</comment>
<gene>
    <name evidence="1" type="ORF">BKM63_13330</name>
</gene>
<dbReference type="Gene3D" id="2.60.40.1120">
    <property type="entry name" value="Carboxypeptidase-like, regulatory domain"/>
    <property type="match status" value="1"/>
</dbReference>
<dbReference type="InterPro" id="IPR008969">
    <property type="entry name" value="CarboxyPept-like_regulatory"/>
</dbReference>
<dbReference type="EMBL" id="MLFK01000007">
    <property type="protein sequence ID" value="OIV41510.1"/>
    <property type="molecule type" value="Genomic_DNA"/>
</dbReference>
<dbReference type="Proteomes" id="UP000182826">
    <property type="component" value="Unassembled WGS sequence"/>
</dbReference>
<name>A0A1J7BS40_FLAJO</name>
<dbReference type="SUPFAM" id="SSF49464">
    <property type="entry name" value="Carboxypeptidase regulatory domain-like"/>
    <property type="match status" value="1"/>
</dbReference>
<dbReference type="RefSeq" id="WP_071637065.1">
    <property type="nucleotide sequence ID" value="NZ_MLFK01000007.1"/>
</dbReference>
<reference evidence="1 2" key="1">
    <citation type="submission" date="2016-10" db="EMBL/GenBank/DDBJ databases">
        <title>Draft Genome Sequence of Rhizobacteria Flavobacterium johnsoniae CI04.</title>
        <authorList>
            <person name="Bravo J.I."/>
            <person name="Lozano G.L."/>
            <person name="Handelsman J."/>
        </authorList>
    </citation>
    <scope>NUCLEOTIDE SEQUENCE [LARGE SCALE GENOMIC DNA]</scope>
    <source>
        <strain evidence="1 2">CI04</strain>
    </source>
</reference>
<accession>A0A1J7BS40</accession>